<name>A0AAD5NQ07_ACENE</name>
<feature type="domain" description="Retrotransposon gag" evidence="1">
    <location>
        <begin position="12"/>
        <end position="78"/>
    </location>
</feature>
<keyword evidence="3" id="KW-1185">Reference proteome</keyword>
<reference evidence="2" key="1">
    <citation type="journal article" date="2022" name="Plant J.">
        <title>Strategies of tolerance reflected in two North American maple genomes.</title>
        <authorList>
            <person name="McEvoy S.L."/>
            <person name="Sezen U.U."/>
            <person name="Trouern-Trend A."/>
            <person name="McMahon S.M."/>
            <person name="Schaberg P.G."/>
            <person name="Yang J."/>
            <person name="Wegrzyn J.L."/>
            <person name="Swenson N.G."/>
        </authorList>
    </citation>
    <scope>NUCLEOTIDE SEQUENCE</scope>
    <source>
        <strain evidence="2">91603</strain>
    </source>
</reference>
<gene>
    <name evidence="2" type="ORF">LWI28_023990</name>
</gene>
<evidence type="ECO:0000313" key="3">
    <source>
        <dbReference type="Proteomes" id="UP001064489"/>
    </source>
</evidence>
<organism evidence="2 3">
    <name type="scientific">Acer negundo</name>
    <name type="common">Box elder</name>
    <dbReference type="NCBI Taxonomy" id="4023"/>
    <lineage>
        <taxon>Eukaryota</taxon>
        <taxon>Viridiplantae</taxon>
        <taxon>Streptophyta</taxon>
        <taxon>Embryophyta</taxon>
        <taxon>Tracheophyta</taxon>
        <taxon>Spermatophyta</taxon>
        <taxon>Magnoliopsida</taxon>
        <taxon>eudicotyledons</taxon>
        <taxon>Gunneridae</taxon>
        <taxon>Pentapetalae</taxon>
        <taxon>rosids</taxon>
        <taxon>malvids</taxon>
        <taxon>Sapindales</taxon>
        <taxon>Sapindaceae</taxon>
        <taxon>Hippocastanoideae</taxon>
        <taxon>Acereae</taxon>
        <taxon>Acer</taxon>
    </lineage>
</organism>
<evidence type="ECO:0000259" key="1">
    <source>
        <dbReference type="Pfam" id="PF03732"/>
    </source>
</evidence>
<dbReference type="InterPro" id="IPR005162">
    <property type="entry name" value="Retrotrans_gag_dom"/>
</dbReference>
<accession>A0AAD5NQ07</accession>
<dbReference type="Proteomes" id="UP001064489">
    <property type="component" value="Chromosome 8"/>
</dbReference>
<evidence type="ECO:0000313" key="2">
    <source>
        <dbReference type="EMBL" id="KAI9174873.1"/>
    </source>
</evidence>
<sequence>MTDDLSVGRPNIVVWESLKMELKNQFLPCNTVCLEMENIKKLKQTRSVRDYVKEFSSLLLDILNMSKEDKLFDFMSGL</sequence>
<reference evidence="2" key="2">
    <citation type="submission" date="2023-02" db="EMBL/GenBank/DDBJ databases">
        <authorList>
            <person name="Swenson N.G."/>
            <person name="Wegrzyn J.L."/>
            <person name="Mcevoy S.L."/>
        </authorList>
    </citation>
    <scope>NUCLEOTIDE SEQUENCE</scope>
    <source>
        <strain evidence="2">91603</strain>
        <tissue evidence="2">Leaf</tissue>
    </source>
</reference>
<comment type="caution">
    <text evidence="2">The sequence shown here is derived from an EMBL/GenBank/DDBJ whole genome shotgun (WGS) entry which is preliminary data.</text>
</comment>
<dbReference type="Pfam" id="PF03732">
    <property type="entry name" value="Retrotrans_gag"/>
    <property type="match status" value="1"/>
</dbReference>
<dbReference type="AlphaFoldDB" id="A0AAD5NQ07"/>
<proteinExistence type="predicted"/>
<protein>
    <recommendedName>
        <fullName evidence="1">Retrotransposon gag domain-containing protein</fullName>
    </recommendedName>
</protein>
<dbReference type="EMBL" id="JAJSOW010000103">
    <property type="protein sequence ID" value="KAI9174873.1"/>
    <property type="molecule type" value="Genomic_DNA"/>
</dbReference>